<comment type="caution">
    <text evidence="1">The sequence shown here is derived from an EMBL/GenBank/DDBJ whole genome shotgun (WGS) entry which is preliminary data.</text>
</comment>
<dbReference type="AlphaFoldDB" id="A0A7Y6NH56"/>
<reference evidence="1 2" key="1">
    <citation type="submission" date="2020-05" db="EMBL/GenBank/DDBJ databases">
        <title>Whole Genome Sequences of Enterobacteriales Associated with the International Space Station.</title>
        <authorList>
            <person name="Bharadwaj A."/>
            <person name="Daudu R."/>
            <person name="Singh N."/>
            <person name="Wood J."/>
            <person name="Debieu M."/>
            <person name="Mason C."/>
            <person name="Wang C."/>
            <person name="Venkateswaran K."/>
        </authorList>
    </citation>
    <scope>NUCLEOTIDE SEQUENCE [LARGE SCALE GENOMIC DNA]</scope>
    <source>
        <strain evidence="1 2">IF5SW-B1</strain>
    </source>
</reference>
<name>A0A7Y6NH56_9GAMM</name>
<gene>
    <name evidence="1" type="ORF">HU668_18235</name>
</gene>
<dbReference type="GeneID" id="57347077"/>
<dbReference type="EMBL" id="JABWPM010000025">
    <property type="protein sequence ID" value="NUY98398.1"/>
    <property type="molecule type" value="Genomic_DNA"/>
</dbReference>
<protein>
    <submittedName>
        <fullName evidence="1">Uncharacterized protein</fullName>
    </submittedName>
</protein>
<evidence type="ECO:0000313" key="1">
    <source>
        <dbReference type="EMBL" id="NUY98398.1"/>
    </source>
</evidence>
<dbReference type="RefSeq" id="WP_069729507.1">
    <property type="nucleotide sequence ID" value="NZ_JABWPE010000025.1"/>
</dbReference>
<evidence type="ECO:0000313" key="2">
    <source>
        <dbReference type="Proteomes" id="UP000566985"/>
    </source>
</evidence>
<proteinExistence type="predicted"/>
<sequence length="114" mass="13235">MSNIQKVELAIEHAKSGIAFGEALDRLLNNRDFQQVIEQGYLREEAIRLVHLKADPGMYTESDQADIDRQISAIGQFKNWFHLQRTITEHLRKELKDNSDELEELRREEAEGAN</sequence>
<organism evidence="1 2">
    <name type="scientific">Pantoea brenneri</name>
    <dbReference type="NCBI Taxonomy" id="472694"/>
    <lineage>
        <taxon>Bacteria</taxon>
        <taxon>Pseudomonadati</taxon>
        <taxon>Pseudomonadota</taxon>
        <taxon>Gammaproteobacteria</taxon>
        <taxon>Enterobacterales</taxon>
        <taxon>Erwiniaceae</taxon>
        <taxon>Pantoea</taxon>
    </lineage>
</organism>
<accession>A0A7Y6NH56</accession>
<dbReference type="Proteomes" id="UP000566985">
    <property type="component" value="Unassembled WGS sequence"/>
</dbReference>